<dbReference type="InterPro" id="IPR004358">
    <property type="entry name" value="Sig_transdc_His_kin-like_C"/>
</dbReference>
<dbReference type="SUPFAM" id="SSF55874">
    <property type="entry name" value="ATPase domain of HSP90 chaperone/DNA topoisomerase II/histidine kinase"/>
    <property type="match status" value="1"/>
</dbReference>
<evidence type="ECO:0000259" key="9">
    <source>
        <dbReference type="PROSITE" id="PS50113"/>
    </source>
</evidence>
<dbReference type="CDD" id="cd00075">
    <property type="entry name" value="HATPase"/>
    <property type="match status" value="1"/>
</dbReference>
<keyword evidence="6" id="KW-0175">Coiled coil</keyword>
<name>I0KF06_9BACT</name>
<evidence type="ECO:0000313" key="10">
    <source>
        <dbReference type="EMBL" id="CCH02709.1"/>
    </source>
</evidence>
<dbReference type="Gene3D" id="1.10.287.130">
    <property type="match status" value="1"/>
</dbReference>
<dbReference type="RefSeq" id="WP_015333808.1">
    <property type="nucleotide sequence ID" value="NC_020054.1"/>
</dbReference>
<comment type="catalytic activity">
    <reaction evidence="1">
        <text>ATP + protein L-histidine = ADP + protein N-phospho-L-histidine.</text>
        <dbReference type="EC" id="2.7.13.3"/>
    </reaction>
</comment>
<dbReference type="SMART" id="SM00086">
    <property type="entry name" value="PAC"/>
    <property type="match status" value="4"/>
</dbReference>
<dbReference type="InterPro" id="IPR003018">
    <property type="entry name" value="GAF"/>
</dbReference>
<dbReference type="Gene3D" id="3.30.565.10">
    <property type="entry name" value="Histidine kinase-like ATPase, C-terminal domain"/>
    <property type="match status" value="1"/>
</dbReference>
<dbReference type="Pfam" id="PF08447">
    <property type="entry name" value="PAS_3"/>
    <property type="match status" value="3"/>
</dbReference>
<evidence type="ECO:0000256" key="5">
    <source>
        <dbReference type="ARBA" id="ARBA00022777"/>
    </source>
</evidence>
<dbReference type="Gene3D" id="3.30.450.20">
    <property type="entry name" value="PAS domain"/>
    <property type="match status" value="5"/>
</dbReference>
<dbReference type="SMART" id="SM00065">
    <property type="entry name" value="GAF"/>
    <property type="match status" value="2"/>
</dbReference>
<dbReference type="STRING" id="1166018.FAES_4710"/>
<keyword evidence="11" id="KW-1185">Reference proteome</keyword>
<dbReference type="InterPro" id="IPR029016">
    <property type="entry name" value="GAF-like_dom_sf"/>
</dbReference>
<dbReference type="eggNOG" id="COG2202">
    <property type="taxonomic scope" value="Bacteria"/>
</dbReference>
<dbReference type="InterPro" id="IPR000014">
    <property type="entry name" value="PAS"/>
</dbReference>
<keyword evidence="3" id="KW-0597">Phosphoprotein</keyword>
<dbReference type="InterPro" id="IPR035965">
    <property type="entry name" value="PAS-like_dom_sf"/>
</dbReference>
<feature type="domain" description="PAC" evidence="9">
    <location>
        <begin position="954"/>
        <end position="1008"/>
    </location>
</feature>
<dbReference type="CDD" id="cd00082">
    <property type="entry name" value="HisKA"/>
    <property type="match status" value="1"/>
</dbReference>
<dbReference type="Pfam" id="PF02518">
    <property type="entry name" value="HATPase_c"/>
    <property type="match status" value="1"/>
</dbReference>
<keyword evidence="5" id="KW-0418">Kinase</keyword>
<dbReference type="EC" id="2.7.13.3" evidence="2"/>
<protein>
    <recommendedName>
        <fullName evidence="2">histidine kinase</fullName>
        <ecNumber evidence="2">2.7.13.3</ecNumber>
    </recommendedName>
</protein>
<feature type="coiled-coil region" evidence="6">
    <location>
        <begin position="467"/>
        <end position="498"/>
    </location>
</feature>
<dbReference type="PANTHER" id="PTHR43304">
    <property type="entry name" value="PHYTOCHROME-LIKE PROTEIN CPH1"/>
    <property type="match status" value="1"/>
</dbReference>
<feature type="domain" description="PAC" evidence="9">
    <location>
        <begin position="828"/>
        <end position="880"/>
    </location>
</feature>
<evidence type="ECO:0000256" key="6">
    <source>
        <dbReference type="SAM" id="Coils"/>
    </source>
</evidence>
<dbReference type="EMBL" id="HE796683">
    <property type="protein sequence ID" value="CCH02709.1"/>
    <property type="molecule type" value="Genomic_DNA"/>
</dbReference>
<dbReference type="PROSITE" id="PS50109">
    <property type="entry name" value="HIS_KIN"/>
    <property type="match status" value="1"/>
</dbReference>
<dbReference type="PROSITE" id="PS50112">
    <property type="entry name" value="PAS"/>
    <property type="match status" value="3"/>
</dbReference>
<dbReference type="InterPro" id="IPR013655">
    <property type="entry name" value="PAS_fold_3"/>
</dbReference>
<evidence type="ECO:0000256" key="2">
    <source>
        <dbReference type="ARBA" id="ARBA00012438"/>
    </source>
</evidence>
<dbReference type="HOGENOM" id="CLU_006896_0_0_10"/>
<sequence length="1259" mass="142338">MDQLLQVWFNTSSQGVAFLEPIRNNQKNVVDFRYKLANPAFVTICQTSLNELIDLPVSKLLQPGQEALFLDPIIAVFQTGQPQQLSNQYWLHGEPVWHDITLSRTDQLVMVTVQDISEQKRSEHRLQRHLAIASILSAVSSRFITLQANEVDSCIVEALGQVSNHIGAQRASVFTYTSDYEAGRCIYEWCAPGIEPRKERVQARPKECFDWMQPQLEKGETVCLRIDELGPEHPRERAFFSFIAVKSMVAVPLVQQGKTQGFIGFYTIDEPYTWAQNDVALLATFGTLVANVLYRLQQEAAIRRVSQRLEGLHAIDHALLSYRMADQSPLQIAMQYLHFMVACSQITVFQMEADLEWAVAKCQAIDGALNMTPTVRIPAAFLQQWFEQDQPKVAVYHPDLQQLGAAISPALPDFPGDFQSQVIIPLYSQAKCIGVLWLLSTDAYFFSEDDRQVAQELAGPLAIVLHQQQLDEQIKRHTEQLEQQVEERTQEVRQLSTLHQAILRHAGQAIISTDIHGVIQTANQACELLLGYRIDELIGRTVYLQPGPPTNPLPVVTYRMNGRGRPLTDFFAESLATQGYFYCECVTLTKTGQRTPILLAASALQANDGTIIGYVGLSTDISALKTAEINLQRKNQELNTFFHGALDMHCISDSRGNISDVNQAFQETLGYAADELKSIPFLQLIHPDEQKFVYANLLVPILQKPVRNQINRMRRKDGHYRIIEWNAIGINHVVYGSARDITQRQEVEMQLRGLNERLKLATQAAGQGIWEVDVQTNRLFWDERAYEIYGIPTSQTTVYFDDYLRLIHPDDLAAFWAQYNRDIEGDTITNVARIIRPDGELRYIKVNGNLIRNKRGDVVRHIGVIWDVTEQVLAEEALRESEQRFREIAENVDEIFWIHSVEPFQLLYINPTYERVWHRSCQSLYNDTFSFLPGVYEEDMPIVGKAITQYLSGKESQIQCRRKNADGSLSWVSVRTFIIRNEAGKPIRQIGIANDITDQKEKELLLQQALVQEQQLNHLKSQFVSTASHEFRTPLATIQSSVDLIKLYLNVPDASASIQKHLGVIEKEILQFSGLLTDMLTISRIEAGKIQVNPKLIDPILVAQNVINTHFSQRSDHRSVDFTVEGTPYPVCLDEKLMSHVIVNVLSNAFKFSKTNPTLRLSFQDDKHLLIQVTDTGIGIPTNELSMLFQAFFRASNANGVSGTGLGLVISRQFVELHGGQLTIQSEEKKGTCCTITLPVDAPEGAFGADEVITHRTLS</sequence>
<evidence type="ECO:0000256" key="3">
    <source>
        <dbReference type="ARBA" id="ARBA00022553"/>
    </source>
</evidence>
<dbReference type="AlphaFoldDB" id="I0KF06"/>
<feature type="domain" description="PAC" evidence="9">
    <location>
        <begin position="581"/>
        <end position="633"/>
    </location>
</feature>
<dbReference type="InterPro" id="IPR005467">
    <property type="entry name" value="His_kinase_dom"/>
</dbReference>
<dbReference type="SMART" id="SM00387">
    <property type="entry name" value="HATPase_c"/>
    <property type="match status" value="1"/>
</dbReference>
<dbReference type="InterPro" id="IPR000700">
    <property type="entry name" value="PAS-assoc_C"/>
</dbReference>
<dbReference type="NCBIfam" id="TIGR00229">
    <property type="entry name" value="sensory_box"/>
    <property type="match status" value="4"/>
</dbReference>
<dbReference type="Proteomes" id="UP000011058">
    <property type="component" value="Chromosome"/>
</dbReference>
<evidence type="ECO:0000259" key="8">
    <source>
        <dbReference type="PROSITE" id="PS50112"/>
    </source>
</evidence>
<evidence type="ECO:0000256" key="4">
    <source>
        <dbReference type="ARBA" id="ARBA00022679"/>
    </source>
</evidence>
<dbReference type="InterPro" id="IPR013656">
    <property type="entry name" value="PAS_4"/>
</dbReference>
<dbReference type="Gene3D" id="3.30.450.40">
    <property type="match status" value="2"/>
</dbReference>
<dbReference type="CDD" id="cd00130">
    <property type="entry name" value="PAS"/>
    <property type="match status" value="4"/>
</dbReference>
<dbReference type="SMART" id="SM00388">
    <property type="entry name" value="HisKA"/>
    <property type="match status" value="1"/>
</dbReference>
<dbReference type="SUPFAM" id="SSF55785">
    <property type="entry name" value="PYP-like sensor domain (PAS domain)"/>
    <property type="match status" value="5"/>
</dbReference>
<dbReference type="InterPro" id="IPR003661">
    <property type="entry name" value="HisK_dim/P_dom"/>
</dbReference>
<dbReference type="Gene3D" id="2.10.70.100">
    <property type="match status" value="1"/>
</dbReference>
<dbReference type="Pfam" id="PF00512">
    <property type="entry name" value="HisKA"/>
    <property type="match status" value="1"/>
</dbReference>
<reference evidence="10 11" key="1">
    <citation type="journal article" date="2012" name="J. Bacteriol.">
        <title>Genome Sequence of Fibrella aestuarina BUZ 2T, a Filamentous Marine Bacterium.</title>
        <authorList>
            <person name="Filippini M."/>
            <person name="Qi W."/>
            <person name="Blom J."/>
            <person name="Goesmann A."/>
            <person name="Smits T.H."/>
            <person name="Bagheri H.C."/>
        </authorList>
    </citation>
    <scope>NUCLEOTIDE SEQUENCE [LARGE SCALE GENOMIC DNA]</scope>
    <source>
        <strain evidence="11">BUZ 2T</strain>
    </source>
</reference>
<evidence type="ECO:0000256" key="1">
    <source>
        <dbReference type="ARBA" id="ARBA00000085"/>
    </source>
</evidence>
<dbReference type="PRINTS" id="PR00344">
    <property type="entry name" value="BCTRLSENSOR"/>
</dbReference>
<dbReference type="Pfam" id="PF01590">
    <property type="entry name" value="GAF"/>
    <property type="match status" value="1"/>
</dbReference>
<evidence type="ECO:0000313" key="11">
    <source>
        <dbReference type="Proteomes" id="UP000011058"/>
    </source>
</evidence>
<organism evidence="10 11">
    <name type="scientific">Fibrella aestuarina BUZ 2</name>
    <dbReference type="NCBI Taxonomy" id="1166018"/>
    <lineage>
        <taxon>Bacteria</taxon>
        <taxon>Pseudomonadati</taxon>
        <taxon>Bacteroidota</taxon>
        <taxon>Cytophagia</taxon>
        <taxon>Cytophagales</taxon>
        <taxon>Spirosomataceae</taxon>
        <taxon>Fibrella</taxon>
    </lineage>
</organism>
<evidence type="ECO:0000259" key="7">
    <source>
        <dbReference type="PROSITE" id="PS50109"/>
    </source>
</evidence>
<dbReference type="InterPro" id="IPR003594">
    <property type="entry name" value="HATPase_dom"/>
</dbReference>
<keyword evidence="4 10" id="KW-0808">Transferase</keyword>
<dbReference type="KEGG" id="fae:FAES_4710"/>
<dbReference type="PANTHER" id="PTHR43304:SF1">
    <property type="entry name" value="PAC DOMAIN-CONTAINING PROTEIN"/>
    <property type="match status" value="1"/>
</dbReference>
<dbReference type="eggNOG" id="COG2205">
    <property type="taxonomic scope" value="Bacteria"/>
</dbReference>
<gene>
    <name evidence="10" type="ORF">FAES_4710</name>
</gene>
<dbReference type="InterPro" id="IPR036097">
    <property type="entry name" value="HisK_dim/P_sf"/>
</dbReference>
<feature type="domain" description="PAS" evidence="8">
    <location>
        <begin position="653"/>
        <end position="709"/>
    </location>
</feature>
<dbReference type="SUPFAM" id="SSF47384">
    <property type="entry name" value="Homodimeric domain of signal transducing histidine kinase"/>
    <property type="match status" value="1"/>
</dbReference>
<dbReference type="InterPro" id="IPR001610">
    <property type="entry name" value="PAC"/>
</dbReference>
<dbReference type="OrthoDB" id="9808408at2"/>
<dbReference type="SUPFAM" id="SSF55781">
    <property type="entry name" value="GAF domain-like"/>
    <property type="match status" value="2"/>
</dbReference>
<accession>I0KF06</accession>
<dbReference type="PROSITE" id="PS50113">
    <property type="entry name" value="PAC"/>
    <property type="match status" value="3"/>
</dbReference>
<dbReference type="InterPro" id="IPR036890">
    <property type="entry name" value="HATPase_C_sf"/>
</dbReference>
<feature type="domain" description="Histidine kinase" evidence="7">
    <location>
        <begin position="1026"/>
        <end position="1242"/>
    </location>
</feature>
<dbReference type="GO" id="GO:0000155">
    <property type="term" value="F:phosphorelay sensor kinase activity"/>
    <property type="evidence" value="ECO:0007669"/>
    <property type="project" value="InterPro"/>
</dbReference>
<dbReference type="PATRIC" id="fig|1166018.3.peg.1679"/>
<feature type="domain" description="PAS" evidence="8">
    <location>
        <begin position="754"/>
        <end position="826"/>
    </location>
</feature>
<proteinExistence type="predicted"/>
<dbReference type="Pfam" id="PF08448">
    <property type="entry name" value="PAS_4"/>
    <property type="match status" value="1"/>
</dbReference>
<dbReference type="InterPro" id="IPR052162">
    <property type="entry name" value="Sensor_kinase/Photoreceptor"/>
</dbReference>
<feature type="domain" description="PAS" evidence="8">
    <location>
        <begin position="502"/>
        <end position="545"/>
    </location>
</feature>
<dbReference type="SMART" id="SM00091">
    <property type="entry name" value="PAS"/>
    <property type="match status" value="5"/>
</dbReference>
<dbReference type="eggNOG" id="COG2203">
    <property type="taxonomic scope" value="Bacteria"/>
</dbReference>